<dbReference type="GO" id="GO:0005886">
    <property type="term" value="C:plasma membrane"/>
    <property type="evidence" value="ECO:0007669"/>
    <property type="project" value="TreeGrafter"/>
</dbReference>
<evidence type="ECO:0000313" key="1">
    <source>
        <dbReference type="EMBL" id="MBB6499170.1"/>
    </source>
</evidence>
<dbReference type="InterPro" id="IPR011053">
    <property type="entry name" value="Single_hybrid_motif"/>
</dbReference>
<sequence length="327" mass="35977">MNNPTKILLPLSMIFFCVTSCSQKKLDNAFEGKIKRETIAFTTKMAGRILKIYVKEGDLVHRGDTLAMLSLPEVTAKVAQAHGVVKAASAQHTMADNGATKNQLKQLQAKYHASSEQFAFAQKSFKRASAMYADSMMAPQAYDEAYAKFQGAKAQLDATTAELNEAKKGVRYETKDATLGQQQQAAGVLQEAEVAYSERYIIATNDMAVETITLHEGELATPGYAIFSGYIPNSTWFRFTVPESQIAQVKKGSSVTVKVPYSEEAFNGKIVTIKQMPKYADITTAYPEYKMDEAVYEIKIIPEDTKKAEGLLYNAAVLLPRSVGTSK</sequence>
<comment type="caution">
    <text evidence="1">The sequence shown here is derived from an EMBL/GenBank/DDBJ whole genome shotgun (WGS) entry which is preliminary data.</text>
</comment>
<dbReference type="Gene3D" id="6.10.140.1990">
    <property type="match status" value="1"/>
</dbReference>
<dbReference type="Gene3D" id="2.40.30.170">
    <property type="match status" value="1"/>
</dbReference>
<dbReference type="InterPro" id="IPR030190">
    <property type="entry name" value="MacA_alpha-hairpin_sf"/>
</dbReference>
<dbReference type="Proteomes" id="UP000521017">
    <property type="component" value="Unassembled WGS sequence"/>
</dbReference>
<dbReference type="Gene3D" id="2.40.50.100">
    <property type="match status" value="1"/>
</dbReference>
<name>A0A7X0J1F1_9SPHI</name>
<gene>
    <name evidence="1" type="ORF">HDF25_001311</name>
</gene>
<organism evidence="1 2">
    <name type="scientific">Pedobacter cryoconitis</name>
    <dbReference type="NCBI Taxonomy" id="188932"/>
    <lineage>
        <taxon>Bacteria</taxon>
        <taxon>Pseudomonadati</taxon>
        <taxon>Bacteroidota</taxon>
        <taxon>Sphingobacteriia</taxon>
        <taxon>Sphingobacteriales</taxon>
        <taxon>Sphingobacteriaceae</taxon>
        <taxon>Pedobacter</taxon>
    </lineage>
</organism>
<dbReference type="AlphaFoldDB" id="A0A7X0J1F1"/>
<accession>A0A7X0J1F1</accession>
<dbReference type="GO" id="GO:1990961">
    <property type="term" value="P:xenobiotic detoxification by transmembrane export across the plasma membrane"/>
    <property type="evidence" value="ECO:0007669"/>
    <property type="project" value="InterPro"/>
</dbReference>
<dbReference type="GO" id="GO:1990195">
    <property type="term" value="C:macrolide transmembrane transporter complex"/>
    <property type="evidence" value="ECO:0007669"/>
    <property type="project" value="InterPro"/>
</dbReference>
<proteinExistence type="predicted"/>
<dbReference type="EMBL" id="JACHCC010000003">
    <property type="protein sequence ID" value="MBB6499170.1"/>
    <property type="molecule type" value="Genomic_DNA"/>
</dbReference>
<evidence type="ECO:0000313" key="2">
    <source>
        <dbReference type="Proteomes" id="UP000521017"/>
    </source>
</evidence>
<protein>
    <submittedName>
        <fullName evidence="1">HlyD family secretion protein</fullName>
    </submittedName>
</protein>
<reference evidence="1 2" key="1">
    <citation type="submission" date="2020-08" db="EMBL/GenBank/DDBJ databases">
        <title>Genomic Encyclopedia of Type Strains, Phase IV (KMG-V): Genome sequencing to study the core and pangenomes of soil and plant-associated prokaryotes.</title>
        <authorList>
            <person name="Whitman W."/>
        </authorList>
    </citation>
    <scope>NUCLEOTIDE SEQUENCE [LARGE SCALE GENOMIC DNA]</scope>
    <source>
        <strain evidence="1 2">M2T3</strain>
    </source>
</reference>
<dbReference type="PANTHER" id="PTHR30438">
    <property type="entry name" value="36 KDA ANTIGEN-RELATED"/>
    <property type="match status" value="1"/>
</dbReference>
<dbReference type="GO" id="GO:0019898">
    <property type="term" value="C:extrinsic component of membrane"/>
    <property type="evidence" value="ECO:0007669"/>
    <property type="project" value="InterPro"/>
</dbReference>
<dbReference type="PANTHER" id="PTHR30438:SF2">
    <property type="entry name" value="MEMBRANE PROTEIN"/>
    <property type="match status" value="1"/>
</dbReference>
<dbReference type="RefSeq" id="WP_221450867.1">
    <property type="nucleotide sequence ID" value="NZ_JACHCC010000003.1"/>
</dbReference>
<dbReference type="SUPFAM" id="SSF51230">
    <property type="entry name" value="Single hybrid motif"/>
    <property type="match status" value="1"/>
</dbReference>